<dbReference type="InterPro" id="IPR002252">
    <property type="entry name" value="Glyco_hydro_36"/>
</dbReference>
<evidence type="ECO:0000256" key="1">
    <source>
        <dbReference type="ARBA" id="ARBA00001255"/>
    </source>
</evidence>
<keyword evidence="7" id="KW-1185">Reference proteome</keyword>
<dbReference type="Gene3D" id="3.20.20.70">
    <property type="entry name" value="Aldolase class I"/>
    <property type="match status" value="1"/>
</dbReference>
<dbReference type="InterPro" id="IPR038417">
    <property type="entry name" value="Alpga-gal_N_sf"/>
</dbReference>
<dbReference type="InterPro" id="IPR050985">
    <property type="entry name" value="Alpha-glycosidase_related"/>
</dbReference>
<comment type="catalytic activity">
    <reaction evidence="1">
        <text>Hydrolysis of terminal, non-reducing alpha-D-galactose residues in alpha-D-galactosides, including galactose oligosaccharides, galactomannans and galactolipids.</text>
        <dbReference type="EC" id="3.2.1.22"/>
    </reaction>
</comment>
<dbReference type="Proteomes" id="UP001477870">
    <property type="component" value="Unassembled WGS sequence"/>
</dbReference>
<evidence type="ECO:0000313" key="7">
    <source>
        <dbReference type="Proteomes" id="UP001477870"/>
    </source>
</evidence>
<feature type="domain" description="Glycosyl hydrolase family 36 N-terminal" evidence="5">
    <location>
        <begin position="25"/>
        <end position="249"/>
    </location>
</feature>
<dbReference type="InterPro" id="IPR031704">
    <property type="entry name" value="Glyco_hydro_36_N"/>
</dbReference>
<evidence type="ECO:0000313" key="6">
    <source>
        <dbReference type="EMBL" id="MEM5502800.1"/>
    </source>
</evidence>
<dbReference type="PANTHER" id="PTHR43053">
    <property type="entry name" value="GLYCOSIDASE FAMILY 31"/>
    <property type="match status" value="1"/>
</dbReference>
<keyword evidence="3 6" id="KW-0378">Hydrolase</keyword>
<dbReference type="SUPFAM" id="SSF51445">
    <property type="entry name" value="(Trans)glycosidases"/>
    <property type="match status" value="1"/>
</dbReference>
<dbReference type="Pfam" id="PF02065">
    <property type="entry name" value="Melibiase"/>
    <property type="match status" value="1"/>
</dbReference>
<dbReference type="Pfam" id="PF16875">
    <property type="entry name" value="Glyco_hydro_36N"/>
    <property type="match status" value="1"/>
</dbReference>
<comment type="caution">
    <text evidence="6">The sequence shown here is derived from an EMBL/GenBank/DDBJ whole genome shotgun (WGS) entry which is preliminary data.</text>
</comment>
<reference evidence="6 7" key="1">
    <citation type="submission" date="2024-03" db="EMBL/GenBank/DDBJ databases">
        <title>Community enrichment and isolation of bacterial strains for fucoidan degradation.</title>
        <authorList>
            <person name="Sichert A."/>
        </authorList>
    </citation>
    <scope>NUCLEOTIDE SEQUENCE [LARGE SCALE GENOMIC DNA]</scope>
    <source>
        <strain evidence="6 7">AS62</strain>
    </source>
</reference>
<dbReference type="InterPro" id="IPR017853">
    <property type="entry name" value="GH"/>
</dbReference>
<evidence type="ECO:0000256" key="3">
    <source>
        <dbReference type="ARBA" id="ARBA00022801"/>
    </source>
</evidence>
<dbReference type="CDD" id="cd14791">
    <property type="entry name" value="GH36"/>
    <property type="match status" value="1"/>
</dbReference>
<proteinExistence type="predicted"/>
<accession>A0ABU9T9J8</accession>
<evidence type="ECO:0000256" key="4">
    <source>
        <dbReference type="ARBA" id="ARBA00023295"/>
    </source>
</evidence>
<gene>
    <name evidence="6" type="ORF">WNY59_14505</name>
</gene>
<keyword evidence="4 6" id="KW-0326">Glycosidase</keyword>
<dbReference type="Gene3D" id="2.70.98.60">
    <property type="entry name" value="alpha-galactosidase from lactobacil brevis"/>
    <property type="match status" value="1"/>
</dbReference>
<evidence type="ECO:0000256" key="2">
    <source>
        <dbReference type="ARBA" id="ARBA00012755"/>
    </source>
</evidence>
<dbReference type="RefSeq" id="WP_342849027.1">
    <property type="nucleotide sequence ID" value="NZ_JBBMQO010000008.1"/>
</dbReference>
<protein>
    <recommendedName>
        <fullName evidence="2">alpha-galactosidase</fullName>
        <ecNumber evidence="2">3.2.1.22</ecNumber>
    </recommendedName>
</protein>
<dbReference type="InterPro" id="IPR013785">
    <property type="entry name" value="Aldolase_TIM"/>
</dbReference>
<dbReference type="GO" id="GO:0004557">
    <property type="term" value="F:alpha-galactosidase activity"/>
    <property type="evidence" value="ECO:0007669"/>
    <property type="project" value="UniProtKB-EC"/>
</dbReference>
<dbReference type="EMBL" id="JBBMQO010000008">
    <property type="protein sequence ID" value="MEM5502800.1"/>
    <property type="molecule type" value="Genomic_DNA"/>
</dbReference>
<organism evidence="6 7">
    <name type="scientific">Ahrensia kielensis</name>
    <dbReference type="NCBI Taxonomy" id="76980"/>
    <lineage>
        <taxon>Bacteria</taxon>
        <taxon>Pseudomonadati</taxon>
        <taxon>Pseudomonadota</taxon>
        <taxon>Alphaproteobacteria</taxon>
        <taxon>Hyphomicrobiales</taxon>
        <taxon>Ahrensiaceae</taxon>
        <taxon>Ahrensia</taxon>
    </lineage>
</organism>
<dbReference type="PANTHER" id="PTHR43053:SF3">
    <property type="entry name" value="ALPHA-GALACTOSIDASE C-RELATED"/>
    <property type="match status" value="1"/>
</dbReference>
<name>A0ABU9T9J8_9HYPH</name>
<dbReference type="PRINTS" id="PR00743">
    <property type="entry name" value="GLHYDRLASE36"/>
</dbReference>
<dbReference type="EC" id="3.2.1.22" evidence="2"/>
<sequence length="718" mass="80064">MSNYENTLRLDGWSTTLVFAWNDGIPVVIYHGEKLQSGIDLGVLTDIHARPFTHASLDDNSPISLHPELGRGFLGHPGLIGHRVKSDKPGWAGQFVFARRIDREYGVTFGMIDAVRGMEMEIICDLDPETDVAVFSTELFNVGDSPVSVDWLSAPVVVPAQQYSQHLSFHGRWCAEFQIERQPIPMGLTKRENRRGRTSHEAFPGLILLNAKTDDESGPCLGMHLGWSGNHRIVLERLSTGDVQVQMGALLFSGEGMIEAKQSMKTPSIYVAHSSNGLNALSQKFHHHVRKNILKFPVPDKPRPVTVNTWEALYFDHDHSRLCALVDAAADIGAERFVLDDGWFRGRNDDTSSLGDWYPDEAKYPNGLGPLAEYVQSKGLDFGLWIEPEMINEKSELFQKHPDWVLGLNSYPNMTGRNQLVLDIANPLVSDYIFETIAPLIKNHQIKYLKWDMNRDLVLPGDQSGRANVYNQTGALYALMDRFLEAFPTLEIESCASGGGRVDYGVLAHTHRFWTSDSNDSVERARIQTGFSHFFPPEVMGAHVGPAWSHTSGRGLHAGFRALVASYGHMGIEADLTKMSDEDREIMRDAVTRHKQDRAIWHTGKFYRVRTVDDGLIGALSVSIALDQARMVLMQLERPRSTIPPRIRVPGLNKSAVYKVRIQTMTEQVKKANRSFPNPIFNGGFELTGAALETVGLGLPSLYAQTGLAISIEQVGEQ</sequence>
<evidence type="ECO:0000259" key="5">
    <source>
        <dbReference type="Pfam" id="PF16875"/>
    </source>
</evidence>